<dbReference type="EMBL" id="UOET01000458">
    <property type="protein sequence ID" value="VAW30045.1"/>
    <property type="molecule type" value="Genomic_DNA"/>
</dbReference>
<dbReference type="InterPro" id="IPR012318">
    <property type="entry name" value="HTH_CRP"/>
</dbReference>
<proteinExistence type="predicted"/>
<keyword evidence="1" id="KW-0805">Transcription regulation</keyword>
<reference evidence="5" key="1">
    <citation type="submission" date="2018-06" db="EMBL/GenBank/DDBJ databases">
        <authorList>
            <person name="Zhirakovskaya E."/>
        </authorList>
    </citation>
    <scope>NUCLEOTIDE SEQUENCE</scope>
</reference>
<evidence type="ECO:0000259" key="4">
    <source>
        <dbReference type="PROSITE" id="PS51063"/>
    </source>
</evidence>
<dbReference type="PANTHER" id="PTHR24567:SF26">
    <property type="entry name" value="REGULATORY PROTEIN YEIL"/>
    <property type="match status" value="1"/>
</dbReference>
<dbReference type="Gene3D" id="2.60.120.10">
    <property type="entry name" value="Jelly Rolls"/>
    <property type="match status" value="1"/>
</dbReference>
<organism evidence="5">
    <name type="scientific">hydrothermal vent metagenome</name>
    <dbReference type="NCBI Taxonomy" id="652676"/>
    <lineage>
        <taxon>unclassified sequences</taxon>
        <taxon>metagenomes</taxon>
        <taxon>ecological metagenomes</taxon>
    </lineage>
</organism>
<keyword evidence="2" id="KW-0238">DNA-binding</keyword>
<evidence type="ECO:0000256" key="2">
    <source>
        <dbReference type="ARBA" id="ARBA00023125"/>
    </source>
</evidence>
<dbReference type="Pfam" id="PF13545">
    <property type="entry name" value="HTH_Crp_2"/>
    <property type="match status" value="1"/>
</dbReference>
<dbReference type="SUPFAM" id="SSF46785">
    <property type="entry name" value="Winged helix' DNA-binding domain"/>
    <property type="match status" value="1"/>
</dbReference>
<keyword evidence="3" id="KW-0804">Transcription</keyword>
<dbReference type="SUPFAM" id="SSF51206">
    <property type="entry name" value="cAMP-binding domain-like"/>
    <property type="match status" value="1"/>
</dbReference>
<dbReference type="InterPro" id="IPR050397">
    <property type="entry name" value="Env_Response_Regulators"/>
</dbReference>
<gene>
    <name evidence="5" type="ORF">MNBD_BACTEROID07-1596</name>
</gene>
<dbReference type="GO" id="GO:0003677">
    <property type="term" value="F:DNA binding"/>
    <property type="evidence" value="ECO:0007669"/>
    <property type="project" value="UniProtKB-KW"/>
</dbReference>
<evidence type="ECO:0000313" key="5">
    <source>
        <dbReference type="EMBL" id="VAW30045.1"/>
    </source>
</evidence>
<protein>
    <submittedName>
        <fullName evidence="5">Transcriptional regulator, Crp/Fnr family</fullName>
    </submittedName>
</protein>
<dbReference type="GO" id="GO:0003700">
    <property type="term" value="F:DNA-binding transcription factor activity"/>
    <property type="evidence" value="ECO:0007669"/>
    <property type="project" value="TreeGrafter"/>
</dbReference>
<dbReference type="PROSITE" id="PS51063">
    <property type="entry name" value="HTH_CRP_2"/>
    <property type="match status" value="1"/>
</dbReference>
<sequence>MDTTYLFLRKIFYDKSLADELMDKSQFVVVPAHTKILEEDKYIRIVPLVFEGRIKVMRKVESGKEILLYYINPGESCALSIVAGMNRTKSVAYAETEAETKMFAIPVEVLRDLHYRYPQCDDFLLQLFHTRFNELILFIDSIAFKTMDFRLVNHLKKKQEESGEDVIYITHQQLADELGTAREVISRLLKQLERDGKIVNGRSKIEIPGQL</sequence>
<feature type="domain" description="HTH crp-type" evidence="4">
    <location>
        <begin position="145"/>
        <end position="211"/>
    </location>
</feature>
<evidence type="ECO:0000256" key="1">
    <source>
        <dbReference type="ARBA" id="ARBA00023015"/>
    </source>
</evidence>
<dbReference type="InterPro" id="IPR000595">
    <property type="entry name" value="cNMP-bd_dom"/>
</dbReference>
<dbReference type="SMART" id="SM00419">
    <property type="entry name" value="HTH_CRP"/>
    <property type="match status" value="1"/>
</dbReference>
<dbReference type="InterPro" id="IPR036390">
    <property type="entry name" value="WH_DNA-bd_sf"/>
</dbReference>
<dbReference type="Gene3D" id="1.10.10.10">
    <property type="entry name" value="Winged helix-like DNA-binding domain superfamily/Winged helix DNA-binding domain"/>
    <property type="match status" value="1"/>
</dbReference>
<name>A0A3B0UGA3_9ZZZZ</name>
<dbReference type="InterPro" id="IPR018490">
    <property type="entry name" value="cNMP-bd_dom_sf"/>
</dbReference>
<dbReference type="GO" id="GO:0005829">
    <property type="term" value="C:cytosol"/>
    <property type="evidence" value="ECO:0007669"/>
    <property type="project" value="TreeGrafter"/>
</dbReference>
<dbReference type="PRINTS" id="PR00034">
    <property type="entry name" value="HTHCRP"/>
</dbReference>
<accession>A0A3B0UGA3</accession>
<dbReference type="CDD" id="cd00038">
    <property type="entry name" value="CAP_ED"/>
    <property type="match status" value="1"/>
</dbReference>
<dbReference type="PANTHER" id="PTHR24567">
    <property type="entry name" value="CRP FAMILY TRANSCRIPTIONAL REGULATORY PROTEIN"/>
    <property type="match status" value="1"/>
</dbReference>
<dbReference type="InterPro" id="IPR014710">
    <property type="entry name" value="RmlC-like_jellyroll"/>
</dbReference>
<dbReference type="AlphaFoldDB" id="A0A3B0UGA3"/>
<dbReference type="InterPro" id="IPR036388">
    <property type="entry name" value="WH-like_DNA-bd_sf"/>
</dbReference>
<evidence type="ECO:0000256" key="3">
    <source>
        <dbReference type="ARBA" id="ARBA00023163"/>
    </source>
</evidence>